<dbReference type="Gene3D" id="1.20.1740.10">
    <property type="entry name" value="Amino acid/polyamine transporter I"/>
    <property type="match status" value="1"/>
</dbReference>
<sequence length="551" mass="60410">MVASGIDYSIDSPPVYGNGGPGRDAEKNVVDKGGQPASLASVEVGAGTSVHRTLRARHIQLIGIGGTIGTALYVQIGRGLMQGGPASLFIAFSFWCTVILSLTVCLAEMVTYLPISSPFIRFAGRYVDEAFGFMTGWNFFVFEAAMVPFEITACNVIITYWSDAVPTGAIVAIVIVLYAVINFAAVKYYGEMEFWAAMGKFMLIVGLIIFTFLVMVGANPQHDAFGFRFWYDPGPFTEYYSTGALGKFQGFVQCLIMASFTIAGPDYVSMSAGEAENPRVVLPRAFNAVFYRLTAFFVLGSLCVGILTPYDDPDMVDAFLNGRPGAAASPYVVAMRRLGIPALPHIVNAMVLTAAFSAGNSYVYCASRSLYGLALEGKAPRVLRRVTRRTGVPVYCVGAVLLVALLAFLAVSNNAAVVLSWFVSLVTASQLINFTAMCVTYLCFRRACRAQGIPRETLPYRAWFQPWGAYYAGIITFIMTFVGGYTVFLPGNWNVPDFLFSYTMVFINPLLFLGYKFYHKTRPHPPAEVDLHKNLAEVEEYERNYVPTPPR</sequence>
<feature type="domain" description="Amino acid permease/ SLC12A" evidence="8">
    <location>
        <begin position="58"/>
        <end position="522"/>
    </location>
</feature>
<feature type="transmembrane region" description="Helical" evidence="7">
    <location>
        <begin position="201"/>
        <end position="218"/>
    </location>
</feature>
<dbReference type="FunFam" id="1.20.1740.10:FF:000006">
    <property type="entry name" value="General amino acid permease"/>
    <property type="match status" value="1"/>
</dbReference>
<dbReference type="Proteomes" id="UP001320420">
    <property type="component" value="Unassembled WGS sequence"/>
</dbReference>
<dbReference type="PANTHER" id="PTHR43341:SF15">
    <property type="entry name" value="GENERAL AMINO ACID PERMEASE AGP2"/>
    <property type="match status" value="1"/>
</dbReference>
<dbReference type="GO" id="GO:0015171">
    <property type="term" value="F:amino acid transmembrane transporter activity"/>
    <property type="evidence" value="ECO:0007669"/>
    <property type="project" value="TreeGrafter"/>
</dbReference>
<keyword evidence="3 7" id="KW-0812">Transmembrane</keyword>
<dbReference type="EMBL" id="JAKJXP020000061">
    <property type="protein sequence ID" value="KAK7750615.1"/>
    <property type="molecule type" value="Genomic_DNA"/>
</dbReference>
<feature type="transmembrane region" description="Helical" evidence="7">
    <location>
        <begin position="346"/>
        <end position="371"/>
    </location>
</feature>
<feature type="transmembrane region" description="Helical" evidence="7">
    <location>
        <begin position="418"/>
        <end position="444"/>
    </location>
</feature>
<dbReference type="InterPro" id="IPR050524">
    <property type="entry name" value="APC_YAT"/>
</dbReference>
<comment type="subcellular location">
    <subcellularLocation>
        <location evidence="1">Membrane</location>
        <topology evidence="1">Multi-pass membrane protein</topology>
    </subcellularLocation>
</comment>
<feature type="transmembrane region" description="Helical" evidence="7">
    <location>
        <begin position="392"/>
        <end position="412"/>
    </location>
</feature>
<dbReference type="InterPro" id="IPR004840">
    <property type="entry name" value="Amino_acid_permease_CS"/>
</dbReference>
<feature type="transmembrane region" description="Helical" evidence="7">
    <location>
        <begin position="136"/>
        <end position="161"/>
    </location>
</feature>
<accession>A0AAN9ULT4</accession>
<evidence type="ECO:0000256" key="6">
    <source>
        <dbReference type="ARBA" id="ARBA00023136"/>
    </source>
</evidence>
<keyword evidence="5 7" id="KW-1133">Transmembrane helix</keyword>
<dbReference type="AlphaFoldDB" id="A0AAN9ULT4"/>
<feature type="transmembrane region" description="Helical" evidence="7">
    <location>
        <begin position="167"/>
        <end position="189"/>
    </location>
</feature>
<dbReference type="PROSITE" id="PS00218">
    <property type="entry name" value="AMINO_ACID_PERMEASE_1"/>
    <property type="match status" value="1"/>
</dbReference>
<dbReference type="PIRSF" id="PIRSF006060">
    <property type="entry name" value="AA_transporter"/>
    <property type="match status" value="1"/>
</dbReference>
<dbReference type="InterPro" id="IPR004841">
    <property type="entry name" value="AA-permease/SLC12A_dom"/>
</dbReference>
<organism evidence="9 10">
    <name type="scientific">Diatrype stigma</name>
    <dbReference type="NCBI Taxonomy" id="117547"/>
    <lineage>
        <taxon>Eukaryota</taxon>
        <taxon>Fungi</taxon>
        <taxon>Dikarya</taxon>
        <taxon>Ascomycota</taxon>
        <taxon>Pezizomycotina</taxon>
        <taxon>Sordariomycetes</taxon>
        <taxon>Xylariomycetidae</taxon>
        <taxon>Xylariales</taxon>
        <taxon>Diatrypaceae</taxon>
        <taxon>Diatrype</taxon>
    </lineage>
</organism>
<evidence type="ECO:0000259" key="8">
    <source>
        <dbReference type="Pfam" id="PF00324"/>
    </source>
</evidence>
<feature type="transmembrane region" description="Helical" evidence="7">
    <location>
        <begin position="59"/>
        <end position="76"/>
    </location>
</feature>
<dbReference type="Pfam" id="PF00324">
    <property type="entry name" value="AA_permease"/>
    <property type="match status" value="1"/>
</dbReference>
<keyword evidence="4" id="KW-0029">Amino-acid transport</keyword>
<evidence type="ECO:0000256" key="2">
    <source>
        <dbReference type="ARBA" id="ARBA00022448"/>
    </source>
</evidence>
<evidence type="ECO:0000256" key="3">
    <source>
        <dbReference type="ARBA" id="ARBA00022692"/>
    </source>
</evidence>
<keyword evidence="2" id="KW-0813">Transport</keyword>
<evidence type="ECO:0000313" key="9">
    <source>
        <dbReference type="EMBL" id="KAK7750615.1"/>
    </source>
</evidence>
<evidence type="ECO:0000256" key="5">
    <source>
        <dbReference type="ARBA" id="ARBA00022989"/>
    </source>
</evidence>
<proteinExistence type="predicted"/>
<evidence type="ECO:0000256" key="4">
    <source>
        <dbReference type="ARBA" id="ARBA00022970"/>
    </source>
</evidence>
<feature type="transmembrane region" description="Helical" evidence="7">
    <location>
        <begin position="289"/>
        <end position="310"/>
    </location>
</feature>
<dbReference type="GO" id="GO:0016020">
    <property type="term" value="C:membrane"/>
    <property type="evidence" value="ECO:0007669"/>
    <property type="project" value="UniProtKB-SubCell"/>
</dbReference>
<evidence type="ECO:0000256" key="1">
    <source>
        <dbReference type="ARBA" id="ARBA00004141"/>
    </source>
</evidence>
<evidence type="ECO:0000256" key="7">
    <source>
        <dbReference type="SAM" id="Phobius"/>
    </source>
</evidence>
<evidence type="ECO:0000313" key="10">
    <source>
        <dbReference type="Proteomes" id="UP001320420"/>
    </source>
</evidence>
<protein>
    <submittedName>
        <fullName evidence="9">General amino acid permease agp2</fullName>
    </submittedName>
</protein>
<feature type="transmembrane region" description="Helical" evidence="7">
    <location>
        <begin position="499"/>
        <end position="518"/>
    </location>
</feature>
<reference evidence="9 10" key="1">
    <citation type="submission" date="2024-02" db="EMBL/GenBank/DDBJ databases">
        <title>De novo assembly and annotation of 12 fungi associated with fruit tree decline syndrome in Ontario, Canada.</title>
        <authorList>
            <person name="Sulman M."/>
            <person name="Ellouze W."/>
            <person name="Ilyukhin E."/>
        </authorList>
    </citation>
    <scope>NUCLEOTIDE SEQUENCE [LARGE SCALE GENOMIC DNA]</scope>
    <source>
        <strain evidence="9 10">M11/M66-122</strain>
    </source>
</reference>
<keyword evidence="10" id="KW-1185">Reference proteome</keyword>
<name>A0AAN9ULT4_9PEZI</name>
<keyword evidence="6 7" id="KW-0472">Membrane</keyword>
<gene>
    <name evidence="9" type="primary">AGP2</name>
    <name evidence="9" type="ORF">SLS62_007462</name>
</gene>
<feature type="transmembrane region" description="Helical" evidence="7">
    <location>
        <begin position="88"/>
        <end position="115"/>
    </location>
</feature>
<dbReference type="PANTHER" id="PTHR43341">
    <property type="entry name" value="AMINO ACID PERMEASE"/>
    <property type="match status" value="1"/>
</dbReference>
<feature type="transmembrane region" description="Helical" evidence="7">
    <location>
        <begin position="464"/>
        <end position="487"/>
    </location>
</feature>
<comment type="caution">
    <text evidence="9">The sequence shown here is derived from an EMBL/GenBank/DDBJ whole genome shotgun (WGS) entry which is preliminary data.</text>
</comment>